<dbReference type="Proteomes" id="UP001148737">
    <property type="component" value="Unassembled WGS sequence"/>
</dbReference>
<proteinExistence type="predicted"/>
<organism evidence="1 2">
    <name type="scientific">Lecanicillium saksenae</name>
    <dbReference type="NCBI Taxonomy" id="468837"/>
    <lineage>
        <taxon>Eukaryota</taxon>
        <taxon>Fungi</taxon>
        <taxon>Dikarya</taxon>
        <taxon>Ascomycota</taxon>
        <taxon>Pezizomycotina</taxon>
        <taxon>Sordariomycetes</taxon>
        <taxon>Hypocreomycetidae</taxon>
        <taxon>Hypocreales</taxon>
        <taxon>Cordycipitaceae</taxon>
        <taxon>Lecanicillium</taxon>
    </lineage>
</organism>
<dbReference type="EMBL" id="JANAKD010000141">
    <property type="protein sequence ID" value="KAJ3497064.1"/>
    <property type="molecule type" value="Genomic_DNA"/>
</dbReference>
<keyword evidence="2" id="KW-1185">Reference proteome</keyword>
<sequence>MPDNERVDVTNPIRAITSVSRQKRWAVKTRTGCFTCRNRRVKCDETKPNYRRCAILGRACPGYGVVMPTRTTVELIGFGPRSPVAANSQQGWRSSINIESRPPNWDFVECLRYYYSVVRPEAVNDMNDIRDPPIHSKTFNSTSFMCHVMTSQIARATKSRGRILKPGEDPAFAGLWQVYYYHMGQHISEINSSIRGDAPAYNIERALYGISVLLALDLLGHLTTWRAHVRGYLALVQRLGGPKAVLKLPKPAPSSFWIVLPIAVETNALCPALQQIQALNDFEDEDLAAIYDYEFAAELPYPTDLFLAMFHISRLRYQIASGDLPDSHALDSSVADVMDRIEEFDRAEWLQDKEEEANGLEVLDAVAHACQVAIRLYGIMTLPRAAVASWAASRSYPMVSALGRYESLRTFQTAELMRLLQDAWSKATFKGGLAWSLTVAGVAAADGAVVDQEFVAQCLLDIWHGGETGYSLEHDCRLKLQKLWASAFTNMTDEQCPAMDAPILVQEDAECTDNSSPQNIFTESIPNESVQPTVSHALADKSTTNEKVQGVLSVDHDGQEVLDLGWDNDDETDESRRLVQGMRNHQLWTLIRRFNKQSFEVRAIDEPPLAGLDMNIADKDEFSPDKLRAQLERAYISVVLRVLSAWGHVARLQSWREGRRTCAFLAIYAVSWLLDILVPTAVVSLVILILMPDMRNVAFPPMPIALIDSKTGGHQTPPAGVLGTTDTATGAPEAVQGEGAEQEAHSFVNSIGSLAFSTTVGDPTLDETVDKAEESGAGQLAQDVSDAKSNATKGHSDIVHGKTKAPVSAAVWEKARPVMHGLADVVDTWERFGNLLSPTTPFPTYRPRLKLASILLPIGVASCYMTAYIFTKTLGFIVGLVFFGQPLLTRAKAWLDRSYPAWQRLLELRNSILKGIPTNAQLAITLLRIGEKNKAPLPPPPSSDVLALRQKAKPVDGTTAAVANNDASAPVGIDRSSKSSNKGSGVLGFLKSTVKGGVKTALAVDRTKAAAGAHHAKERKGVVNYNADYPKNGPVCFDSRYDGQKGFAYLTETSTTPALSWSLKADDVRPAWSILLSDIEQLKKVGGLAWPNKVVVGWSLQKQVVDGLLIRTRDGKQYHLTALFMRDELFNRLIAMADQMWELR</sequence>
<evidence type="ECO:0000313" key="2">
    <source>
        <dbReference type="Proteomes" id="UP001148737"/>
    </source>
</evidence>
<gene>
    <name evidence="1" type="ORF">NLG97_g2185</name>
</gene>
<comment type="caution">
    <text evidence="1">The sequence shown here is derived from an EMBL/GenBank/DDBJ whole genome shotgun (WGS) entry which is preliminary data.</text>
</comment>
<reference evidence="1" key="1">
    <citation type="submission" date="2022-07" db="EMBL/GenBank/DDBJ databases">
        <title>Genome Sequence of Lecanicillium saksenae.</title>
        <authorList>
            <person name="Buettner E."/>
        </authorList>
    </citation>
    <scope>NUCLEOTIDE SEQUENCE</scope>
    <source>
        <strain evidence="1">VT-O1</strain>
    </source>
</reference>
<protein>
    <submittedName>
        <fullName evidence="1">Uncharacterized protein</fullName>
    </submittedName>
</protein>
<evidence type="ECO:0000313" key="1">
    <source>
        <dbReference type="EMBL" id="KAJ3497064.1"/>
    </source>
</evidence>
<name>A0ACC1R2W2_9HYPO</name>
<accession>A0ACC1R2W2</accession>